<evidence type="ECO:0000256" key="11">
    <source>
        <dbReference type="SAM" id="Phobius"/>
    </source>
</evidence>
<feature type="compositionally biased region" description="Low complexity" evidence="10">
    <location>
        <begin position="16"/>
        <end position="29"/>
    </location>
</feature>
<evidence type="ECO:0000259" key="13">
    <source>
        <dbReference type="PROSITE" id="PS50929"/>
    </source>
</evidence>
<dbReference type="eggNOG" id="KOG0055">
    <property type="taxonomic scope" value="Eukaryota"/>
</dbReference>
<evidence type="ECO:0000313" key="15">
    <source>
        <dbReference type="Proteomes" id="UP000005426"/>
    </source>
</evidence>
<dbReference type="GO" id="GO:0016887">
    <property type="term" value="F:ATP hydrolysis activity"/>
    <property type="evidence" value="ECO:0007669"/>
    <property type="project" value="InterPro"/>
</dbReference>
<feature type="transmembrane region" description="Helical" evidence="11">
    <location>
        <begin position="918"/>
        <end position="944"/>
    </location>
</feature>
<dbReference type="InterPro" id="IPR036640">
    <property type="entry name" value="ABC1_TM_sf"/>
</dbReference>
<feature type="domain" description="ABC transporter" evidence="12">
    <location>
        <begin position="1130"/>
        <end position="1368"/>
    </location>
</feature>
<feature type="transmembrane region" description="Helical" evidence="11">
    <location>
        <begin position="804"/>
        <end position="833"/>
    </location>
</feature>
<dbReference type="PANTHER" id="PTHR43394:SF27">
    <property type="entry name" value="ATP-DEPENDENT TRANSLOCASE ABCB1-LIKE"/>
    <property type="match status" value="1"/>
</dbReference>
<dbReference type="GO" id="GO:0005524">
    <property type="term" value="F:ATP binding"/>
    <property type="evidence" value="ECO:0007669"/>
    <property type="project" value="UniProtKB-KW"/>
</dbReference>
<evidence type="ECO:0000256" key="10">
    <source>
        <dbReference type="SAM" id="MobiDB-lite"/>
    </source>
</evidence>
<organism evidence="14 15">
    <name type="scientific">Hypocrea atroviridis (strain ATCC 20476 / IMI 206040)</name>
    <name type="common">Trichoderma atroviride</name>
    <dbReference type="NCBI Taxonomy" id="452589"/>
    <lineage>
        <taxon>Eukaryota</taxon>
        <taxon>Fungi</taxon>
        <taxon>Dikarya</taxon>
        <taxon>Ascomycota</taxon>
        <taxon>Pezizomycotina</taxon>
        <taxon>Sordariomycetes</taxon>
        <taxon>Hypocreomycetidae</taxon>
        <taxon>Hypocreales</taxon>
        <taxon>Hypocreaceae</taxon>
        <taxon>Trichoderma</taxon>
    </lineage>
</organism>
<reference evidence="14 15" key="1">
    <citation type="journal article" date="2011" name="Genome Biol.">
        <title>Comparative genome sequence analysis underscores mycoparasitism as the ancestral life style of Trichoderma.</title>
        <authorList>
            <person name="Kubicek C.P."/>
            <person name="Herrera-Estrella A."/>
            <person name="Seidl-Seiboth V."/>
            <person name="Martinez D.A."/>
            <person name="Druzhinina I.S."/>
            <person name="Thon M."/>
            <person name="Zeilinger S."/>
            <person name="Casas-Flores S."/>
            <person name="Horwitz B.A."/>
            <person name="Mukherjee P.K."/>
            <person name="Mukherjee M."/>
            <person name="Kredics L."/>
            <person name="Alcaraz L.D."/>
            <person name="Aerts A."/>
            <person name="Antal Z."/>
            <person name="Atanasova L."/>
            <person name="Cervantes-Badillo M.G."/>
            <person name="Challacombe J."/>
            <person name="Chertkov O."/>
            <person name="McCluskey K."/>
            <person name="Coulpier F."/>
            <person name="Deshpande N."/>
            <person name="von Doehren H."/>
            <person name="Ebbole D.J."/>
            <person name="Esquivel-Naranjo E.U."/>
            <person name="Fekete E."/>
            <person name="Flipphi M."/>
            <person name="Glaser F."/>
            <person name="Gomez-Rodriguez E.Y."/>
            <person name="Gruber S."/>
            <person name="Han C."/>
            <person name="Henrissat B."/>
            <person name="Hermosa R."/>
            <person name="Hernandez-Onate M."/>
            <person name="Karaffa L."/>
            <person name="Kosti I."/>
            <person name="Le Crom S."/>
            <person name="Lindquist E."/>
            <person name="Lucas S."/>
            <person name="Luebeck M."/>
            <person name="Luebeck P.S."/>
            <person name="Margeot A."/>
            <person name="Metz B."/>
            <person name="Misra M."/>
            <person name="Nevalainen H."/>
            <person name="Omann M."/>
            <person name="Packer N."/>
            <person name="Perrone G."/>
            <person name="Uresti-Rivera E.E."/>
            <person name="Salamov A."/>
            <person name="Schmoll M."/>
            <person name="Seiboth B."/>
            <person name="Shapiro H."/>
            <person name="Sukno S."/>
            <person name="Tamayo-Ramos J.A."/>
            <person name="Tisch D."/>
            <person name="Wiest A."/>
            <person name="Wilkinson H.H."/>
            <person name="Zhang M."/>
            <person name="Coutinho P.M."/>
            <person name="Kenerley C.M."/>
            <person name="Monte E."/>
            <person name="Baker S.E."/>
            <person name="Grigoriev I.V."/>
        </authorList>
    </citation>
    <scope>NUCLEOTIDE SEQUENCE [LARGE SCALE GENOMIC DNA]</scope>
    <source>
        <strain evidence="15">ATCC 20476 / IMI 206040</strain>
    </source>
</reference>
<accession>G9NM25</accession>
<evidence type="ECO:0000256" key="2">
    <source>
        <dbReference type="ARBA" id="ARBA00007577"/>
    </source>
</evidence>
<dbReference type="STRING" id="452589.G9NM25"/>
<keyword evidence="8 11" id="KW-1133">Transmembrane helix</keyword>
<dbReference type="PANTHER" id="PTHR43394">
    <property type="entry name" value="ATP-DEPENDENT PERMEASE MDL1, MITOCHONDRIAL"/>
    <property type="match status" value="1"/>
</dbReference>
<dbReference type="RefSeq" id="XP_013946523.1">
    <property type="nucleotide sequence ID" value="XM_014091048.1"/>
</dbReference>
<comment type="similarity">
    <text evidence="2">Belongs to the ABC transporter superfamily. ABCB family. Multidrug resistance exporter (TC 3.A.1.201) subfamily.</text>
</comment>
<keyword evidence="7" id="KW-0067">ATP-binding</keyword>
<feature type="region of interest" description="Disordered" evidence="10">
    <location>
        <begin position="1"/>
        <end position="105"/>
    </location>
</feature>
<keyword evidence="9 11" id="KW-0472">Membrane</keyword>
<dbReference type="SMR" id="G9NM25"/>
<keyword evidence="5 11" id="KW-0812">Transmembrane</keyword>
<feature type="transmembrane region" description="Helical" evidence="11">
    <location>
        <begin position="292"/>
        <end position="313"/>
    </location>
</feature>
<dbReference type="SMART" id="SM00382">
    <property type="entry name" value="AAA"/>
    <property type="match status" value="2"/>
</dbReference>
<comment type="subcellular location">
    <subcellularLocation>
        <location evidence="1">Membrane</location>
        <topology evidence="1">Multi-pass membrane protein</topology>
    </subcellularLocation>
</comment>
<proteinExistence type="inferred from homology"/>
<dbReference type="Gene3D" id="1.20.1560.10">
    <property type="entry name" value="ABC transporter type 1, transmembrane domain"/>
    <property type="match status" value="1"/>
</dbReference>
<feature type="transmembrane region" description="Helical" evidence="11">
    <location>
        <begin position="1064"/>
        <end position="1087"/>
    </location>
</feature>
<evidence type="ECO:0000256" key="1">
    <source>
        <dbReference type="ARBA" id="ARBA00004141"/>
    </source>
</evidence>
<dbReference type="CDD" id="cd03249">
    <property type="entry name" value="ABC_MTABC3_MDL1_MDL2"/>
    <property type="match status" value="2"/>
</dbReference>
<dbReference type="PROSITE" id="PS50893">
    <property type="entry name" value="ABC_TRANSPORTER_2"/>
    <property type="match status" value="2"/>
</dbReference>
<feature type="transmembrane region" description="Helical" evidence="11">
    <location>
        <begin position="845"/>
        <end position="863"/>
    </location>
</feature>
<dbReference type="Proteomes" id="UP000005426">
    <property type="component" value="Unassembled WGS sequence"/>
</dbReference>
<evidence type="ECO:0000256" key="9">
    <source>
        <dbReference type="ARBA" id="ARBA00023136"/>
    </source>
</evidence>
<feature type="transmembrane region" description="Helical" evidence="11">
    <location>
        <begin position="1032"/>
        <end position="1052"/>
    </location>
</feature>
<dbReference type="GeneID" id="25776532"/>
<feature type="transmembrane region" description="Helical" evidence="11">
    <location>
        <begin position="190"/>
        <end position="215"/>
    </location>
</feature>
<evidence type="ECO:0000256" key="5">
    <source>
        <dbReference type="ARBA" id="ARBA00022692"/>
    </source>
</evidence>
<dbReference type="EMBL" id="ABDG02000019">
    <property type="protein sequence ID" value="EHK48368.1"/>
    <property type="molecule type" value="Genomic_DNA"/>
</dbReference>
<keyword evidence="6" id="KW-0547">Nucleotide-binding</keyword>
<evidence type="ECO:0000256" key="8">
    <source>
        <dbReference type="ARBA" id="ARBA00022989"/>
    </source>
</evidence>
<evidence type="ECO:0000259" key="12">
    <source>
        <dbReference type="PROSITE" id="PS50893"/>
    </source>
</evidence>
<dbReference type="KEGG" id="tatv:25776532"/>
<feature type="transmembrane region" description="Helical" evidence="11">
    <location>
        <begin position="403"/>
        <end position="421"/>
    </location>
</feature>
<dbReference type="FunFam" id="1.20.1560.10:FF:000102">
    <property type="entry name" value="ABC multidrug transporter Mdr1"/>
    <property type="match status" value="1"/>
</dbReference>
<feature type="domain" description="ABC transporter" evidence="12">
    <location>
        <begin position="468"/>
        <end position="713"/>
    </location>
</feature>
<dbReference type="Gene3D" id="3.40.50.300">
    <property type="entry name" value="P-loop containing nucleotide triphosphate hydrolases"/>
    <property type="match status" value="2"/>
</dbReference>
<comment type="caution">
    <text evidence="14">The sequence shown here is derived from an EMBL/GenBank/DDBJ whole genome shotgun (WGS) entry which is preliminary data.</text>
</comment>
<keyword evidence="4" id="KW-1003">Cell membrane</keyword>
<name>G9NM25_HYPAI</name>
<dbReference type="InterPro" id="IPR017871">
    <property type="entry name" value="ABC_transporter-like_CS"/>
</dbReference>
<dbReference type="SUPFAM" id="SSF90123">
    <property type="entry name" value="ABC transporter transmembrane region"/>
    <property type="match status" value="2"/>
</dbReference>
<evidence type="ECO:0000256" key="7">
    <source>
        <dbReference type="ARBA" id="ARBA00022840"/>
    </source>
</evidence>
<evidence type="ECO:0000313" key="14">
    <source>
        <dbReference type="EMBL" id="EHK48368.1"/>
    </source>
</evidence>
<feature type="transmembrane region" description="Helical" evidence="11">
    <location>
        <begin position="139"/>
        <end position="163"/>
    </location>
</feature>
<dbReference type="CDD" id="cd18578">
    <property type="entry name" value="ABC_6TM_Pgp_ABCB1_D2_like"/>
    <property type="match status" value="1"/>
</dbReference>
<keyword evidence="3" id="KW-0813">Transport</keyword>
<protein>
    <submittedName>
        <fullName evidence="14">Uncharacterized protein</fullName>
    </submittedName>
</protein>
<feature type="compositionally biased region" description="Basic and acidic residues" evidence="10">
    <location>
        <begin position="1"/>
        <end position="15"/>
    </location>
</feature>
<gene>
    <name evidence="14" type="ORF">TRIATDRAFT_161068</name>
</gene>
<dbReference type="InterPro" id="IPR027417">
    <property type="entry name" value="P-loop_NTPase"/>
</dbReference>
<dbReference type="OMA" id="KFNRNEW"/>
<dbReference type="InterPro" id="IPR003439">
    <property type="entry name" value="ABC_transporter-like_ATP-bd"/>
</dbReference>
<dbReference type="SUPFAM" id="SSF52540">
    <property type="entry name" value="P-loop containing nucleoside triphosphate hydrolases"/>
    <property type="match status" value="2"/>
</dbReference>
<dbReference type="InterPro" id="IPR011527">
    <property type="entry name" value="ABC1_TM_dom"/>
</dbReference>
<sequence>MADEKPETVARELASERSLSPGSSLGSQLATVEGSPPKEESAGVNKADLEDGIELDIIASPDTEEKKTDKGEEKSKKKKSKKEKKEKKKADPEESQEDPEEPFRHLPDNEAEILKRQALTPSLKQGIAALYRYSTGLDIFIMIIGAICSIGNGAALPLMTLLFSGLQKTFSEFSVGLIDKNGLSHGLSKYVLYFVYLAIGQFVVTYISTVGFIFVGENISTRIREHYLESCLRQNIGFFDKLGTGEIITRITSDTNTIQDGISEKVAVTIGAISTFVTAFVIAFATSWKLTLILSSVMFAILINGSLFSSYMMKSSSESISAFARGSTLADEVLSSARTAVAFGLQDRLSKQYDKYLQKAEYYGFRLKAAVGVMIGGIMLLLYMSYALAFWQGSTFVLRGEISLNHVLIVMMTVLMGAFNMNAIAPNAQIFASAVSSASKLFDTIDRVSPIDPASEEGDIIEAVQGNIRLENVKHIYPSRPGAVVMDDVTLDFPAGKTTALVGASGSGKSTIIGLVERFYNPVGGNIYLDGHKIATLNLRWLRRQVSLVNQEPTLFGTTIFENIRYGLVGTEHENESEEKQRELVIAAAKKSNAHDFVSNLTEGYETDVGDRGFLLSGGQKQRIAIARAIVSDPKILLLDEATSALDTESEGIVQAALEAASAGRTTIAIAHRLSTIKDADNIVVMSQGRIIEQGTHDDLVERKGAYHNLVTAQNIAAVQDVPRQEVDLVDEDEDVPIKRQLRIVDSDNLEQNRLKRTSTVKSLSSIVLGGRTAEEDARYSTWALVMFTAKFNRNEWKRMISGLFFSILCGGGNPISAVFFAKEIVVLTAALLPDANISQIRHDAYFWAIMFIVLAVGMMISYSGQGISLASCSEHLIHRIRYETFRTFLRQDISFYDRKENSAGILMATLSTEANNVGGLSGATLGTILLTLSTLLSSMIMGLAIGWKLSLVCTATIPVLLACGFFRFYLLLRFQARAQTAYADSAAYASEAISSIRTVASLTREQDIMRKYRGDIAAQRRKGLKSILSSSAVYGAAQGGTFLCFALGFWYGGTLLATNEYDLFTFFVCFMGIIYSAQSAGSFFSLAPDMGRAHTSALALKKLFDRVPKIDSWSQEGERLSKGEIEGRVEFRDIHFRYPTRPEQAVLRGLSLTINPGQYVALVGASGCGKSTTISLLERFYDPLAGGVYVDGKDISTLNVSDYRSFISLVNQEPTLYSGTIKENILLGTPKEDVSDEELVQACHEANIYETIASLPDGFNTLVGSKGGLLSGGQKQRIAIARALIRNPKILLLDEATSALDSESEVVVQTALDRAAAGRTTIAVAHRLSTIQTADVIYVIDQGCVAESGTHQELMRKNGRYAELVRLQSLATSS</sequence>
<feature type="transmembrane region" description="Helical" evidence="11">
    <location>
        <begin position="950"/>
        <end position="971"/>
    </location>
</feature>
<dbReference type="FunFam" id="3.40.50.300:FF:000251">
    <property type="entry name" value="ABC transporter B family member 19"/>
    <property type="match status" value="1"/>
</dbReference>
<evidence type="ECO:0000256" key="3">
    <source>
        <dbReference type="ARBA" id="ARBA00022448"/>
    </source>
</evidence>
<feature type="transmembrane region" description="Helical" evidence="11">
    <location>
        <begin position="266"/>
        <end position="286"/>
    </location>
</feature>
<dbReference type="PROSITE" id="PS50929">
    <property type="entry name" value="ABC_TM1F"/>
    <property type="match status" value="2"/>
</dbReference>
<dbReference type="GO" id="GO:0015421">
    <property type="term" value="F:ABC-type oligopeptide transporter activity"/>
    <property type="evidence" value="ECO:0007669"/>
    <property type="project" value="TreeGrafter"/>
</dbReference>
<dbReference type="Pfam" id="PF00664">
    <property type="entry name" value="ABC_membrane"/>
    <property type="match status" value="2"/>
</dbReference>
<dbReference type="GO" id="GO:0005743">
    <property type="term" value="C:mitochondrial inner membrane"/>
    <property type="evidence" value="ECO:0007669"/>
    <property type="project" value="TreeGrafter"/>
</dbReference>
<keyword evidence="15" id="KW-1185">Reference proteome</keyword>
<dbReference type="CDD" id="cd18577">
    <property type="entry name" value="ABC_6TM_Pgp_ABCB1_D1_like"/>
    <property type="match status" value="1"/>
</dbReference>
<feature type="compositionally biased region" description="Basic and acidic residues" evidence="10">
    <location>
        <begin position="63"/>
        <end position="75"/>
    </location>
</feature>
<dbReference type="InterPro" id="IPR003593">
    <property type="entry name" value="AAA+_ATPase"/>
</dbReference>
<feature type="transmembrane region" description="Helical" evidence="11">
    <location>
        <begin position="369"/>
        <end position="391"/>
    </location>
</feature>
<dbReference type="PROSITE" id="PS00211">
    <property type="entry name" value="ABC_TRANSPORTER_1"/>
    <property type="match status" value="2"/>
</dbReference>
<dbReference type="GO" id="GO:0090374">
    <property type="term" value="P:oligopeptide export from mitochondrion"/>
    <property type="evidence" value="ECO:0007669"/>
    <property type="project" value="TreeGrafter"/>
</dbReference>
<dbReference type="InterPro" id="IPR039421">
    <property type="entry name" value="Type_1_exporter"/>
</dbReference>
<dbReference type="FunFam" id="3.40.50.300:FF:000302">
    <property type="entry name" value="ATP-binding cassette subfamily B member 5"/>
    <property type="match status" value="1"/>
</dbReference>
<dbReference type="Pfam" id="PF00005">
    <property type="entry name" value="ABC_tran"/>
    <property type="match status" value="2"/>
</dbReference>
<evidence type="ECO:0000256" key="6">
    <source>
        <dbReference type="ARBA" id="ARBA00022741"/>
    </source>
</evidence>
<feature type="domain" description="ABC transmembrane type-1" evidence="13">
    <location>
        <begin position="803"/>
        <end position="1093"/>
    </location>
</feature>
<feature type="compositionally biased region" description="Basic residues" evidence="10">
    <location>
        <begin position="76"/>
        <end position="87"/>
    </location>
</feature>
<dbReference type="OrthoDB" id="6500128at2759"/>
<dbReference type="HOGENOM" id="CLU_000604_17_2_1"/>
<evidence type="ECO:0000256" key="4">
    <source>
        <dbReference type="ARBA" id="ARBA00022475"/>
    </source>
</evidence>
<feature type="domain" description="ABC transmembrane type-1" evidence="13">
    <location>
        <begin position="143"/>
        <end position="433"/>
    </location>
</feature>